<dbReference type="Proteomes" id="UP000664203">
    <property type="component" value="Unassembled WGS sequence"/>
</dbReference>
<accession>A0A8H3FP67</accession>
<keyword evidence="1" id="KW-0472">Membrane</keyword>
<evidence type="ECO:0000313" key="2">
    <source>
        <dbReference type="EMBL" id="CAF9928186.1"/>
    </source>
</evidence>
<reference evidence="2" key="1">
    <citation type="submission" date="2021-03" db="EMBL/GenBank/DDBJ databases">
        <authorList>
            <person name="Tagirdzhanova G."/>
        </authorList>
    </citation>
    <scope>NUCLEOTIDE SEQUENCE</scope>
</reference>
<keyword evidence="1" id="KW-0812">Transmembrane</keyword>
<evidence type="ECO:0000313" key="3">
    <source>
        <dbReference type="Proteomes" id="UP000664203"/>
    </source>
</evidence>
<protein>
    <submittedName>
        <fullName evidence="2">Uncharacterized protein</fullName>
    </submittedName>
</protein>
<dbReference type="OrthoDB" id="5429226at2759"/>
<dbReference type="AlphaFoldDB" id="A0A8H3FP67"/>
<dbReference type="EMBL" id="CAJPDR010000246">
    <property type="protein sequence ID" value="CAF9928186.1"/>
    <property type="molecule type" value="Genomic_DNA"/>
</dbReference>
<evidence type="ECO:0000256" key="1">
    <source>
        <dbReference type="SAM" id="Phobius"/>
    </source>
</evidence>
<proteinExistence type="predicted"/>
<sequence>MLTTSKTSWDSVGTPYLQAILQFTAYSVTSTSLVAGDCVTHTSSPALLIDAYVVTVPTYPPYDAFPISEEAVQHQAAQYSSFLDIAYSSFYGIAGLEGCTAIRSLSPLSQAYPAYNGIVATVSATALPSALPSALHSATPTQDPLPVRHVHSTQIIISSVVVPIVGLMMFLLCFIIIRRYRRKRSQAAFTNHPETTSNGQLYVDQKAELEDEVRRKHELEAGGATYEMEGEDVMFEMPTDGNMRMGLASSNRTHELRGAECSKELEVPGNT</sequence>
<organism evidence="2 3">
    <name type="scientific">Alectoria fallacina</name>
    <dbReference type="NCBI Taxonomy" id="1903189"/>
    <lineage>
        <taxon>Eukaryota</taxon>
        <taxon>Fungi</taxon>
        <taxon>Dikarya</taxon>
        <taxon>Ascomycota</taxon>
        <taxon>Pezizomycotina</taxon>
        <taxon>Lecanoromycetes</taxon>
        <taxon>OSLEUM clade</taxon>
        <taxon>Lecanoromycetidae</taxon>
        <taxon>Lecanorales</taxon>
        <taxon>Lecanorineae</taxon>
        <taxon>Parmeliaceae</taxon>
        <taxon>Alectoria</taxon>
    </lineage>
</organism>
<name>A0A8H3FP67_9LECA</name>
<comment type="caution">
    <text evidence="2">The sequence shown here is derived from an EMBL/GenBank/DDBJ whole genome shotgun (WGS) entry which is preliminary data.</text>
</comment>
<keyword evidence="3" id="KW-1185">Reference proteome</keyword>
<gene>
    <name evidence="2" type="ORF">ALECFALPRED_003973</name>
</gene>
<keyword evidence="1" id="KW-1133">Transmembrane helix</keyword>
<feature type="transmembrane region" description="Helical" evidence="1">
    <location>
        <begin position="155"/>
        <end position="177"/>
    </location>
</feature>